<gene>
    <name evidence="3" type="ORF">DM02DRAFT_725376</name>
</gene>
<feature type="compositionally biased region" description="Basic and acidic residues" evidence="1">
    <location>
        <begin position="214"/>
        <end position="248"/>
    </location>
</feature>
<dbReference type="FunFam" id="1.10.287.110:FF:000110">
    <property type="entry name" value="DnaJ domain protein (AFU_orthologue AFUA_2G13210)"/>
    <property type="match status" value="1"/>
</dbReference>
<dbReference type="Proteomes" id="UP000244855">
    <property type="component" value="Unassembled WGS sequence"/>
</dbReference>
<sequence length="393" mass="44687">MWLMAVAADQLQQPRDTMARSKAARAREEDPFINDEDEDIEAGEDGPPVINPYKVLELEKDATADDVKKAYRKMALKYHPDKVTTADKDAANQHFQEIAFAYAILSDTRRRKRYDLTGSTAEVLDDDDDFNWLSFYREQFAEALTAENITNFSQKYKGSDEERRDLLEAYTEHEGRLDKIYQTVMLSDVLEDDDRFRKIIDEEIAKGTVESYKSYERDNNDAARKKAKDVARKQRDDFDRRQAAEQEKQGSTISSKANGKPAKTKKSASAASSSMDDLAALIQQRQKARHGNFFDQLEAKYAPKQSSGRSRKRASPMDEPSEEAFAAMAARKKSKTTTSKAPAKKKAKAKEDSDVDMDESEDIGDSEDDEDEEEEVKPRKKKGRTLRKGRGRA</sequence>
<proteinExistence type="predicted"/>
<evidence type="ECO:0000259" key="2">
    <source>
        <dbReference type="PROSITE" id="PS50076"/>
    </source>
</evidence>
<dbReference type="AlphaFoldDB" id="A0A2V1E3P1"/>
<dbReference type="InterPro" id="IPR001623">
    <property type="entry name" value="DnaJ_domain"/>
</dbReference>
<feature type="region of interest" description="Disordered" evidence="1">
    <location>
        <begin position="14"/>
        <end position="48"/>
    </location>
</feature>
<feature type="domain" description="J" evidence="2">
    <location>
        <begin position="51"/>
        <end position="118"/>
    </location>
</feature>
<dbReference type="SUPFAM" id="SSF46565">
    <property type="entry name" value="Chaperone J-domain"/>
    <property type="match status" value="1"/>
</dbReference>
<dbReference type="Pfam" id="PF00226">
    <property type="entry name" value="DnaJ"/>
    <property type="match status" value="1"/>
</dbReference>
<dbReference type="Gene3D" id="1.10.287.110">
    <property type="entry name" value="DnaJ domain"/>
    <property type="match status" value="1"/>
</dbReference>
<name>A0A2V1E3P1_9PLEO</name>
<dbReference type="InterPro" id="IPR036869">
    <property type="entry name" value="J_dom_sf"/>
</dbReference>
<evidence type="ECO:0000313" key="3">
    <source>
        <dbReference type="EMBL" id="PVI05157.1"/>
    </source>
</evidence>
<dbReference type="PANTHER" id="PTHR44144:SF1">
    <property type="entry name" value="DNAJ HOMOLOG SUBFAMILY C MEMBER 9"/>
    <property type="match status" value="1"/>
</dbReference>
<feature type="compositionally biased region" description="Basic residues" evidence="1">
    <location>
        <begin position="378"/>
        <end position="393"/>
    </location>
</feature>
<dbReference type="EMBL" id="KZ805316">
    <property type="protein sequence ID" value="PVI05157.1"/>
    <property type="molecule type" value="Genomic_DNA"/>
</dbReference>
<dbReference type="InterPro" id="IPR018253">
    <property type="entry name" value="DnaJ_domain_CS"/>
</dbReference>
<reference evidence="3 4" key="1">
    <citation type="journal article" date="2018" name="Sci. Rep.">
        <title>Comparative genomics provides insights into the lifestyle and reveals functional heterogeneity of dark septate endophytic fungi.</title>
        <authorList>
            <person name="Knapp D.G."/>
            <person name="Nemeth J.B."/>
            <person name="Barry K."/>
            <person name="Hainaut M."/>
            <person name="Henrissat B."/>
            <person name="Johnson J."/>
            <person name="Kuo A."/>
            <person name="Lim J.H.P."/>
            <person name="Lipzen A."/>
            <person name="Nolan M."/>
            <person name="Ohm R.A."/>
            <person name="Tamas L."/>
            <person name="Grigoriev I.V."/>
            <person name="Spatafora J.W."/>
            <person name="Nagy L.G."/>
            <person name="Kovacs G.M."/>
        </authorList>
    </citation>
    <scope>NUCLEOTIDE SEQUENCE [LARGE SCALE GENOMIC DNA]</scope>
    <source>
        <strain evidence="3 4">DSE2036</strain>
    </source>
</reference>
<dbReference type="OrthoDB" id="110024at2759"/>
<dbReference type="InterPro" id="IPR056453">
    <property type="entry name" value="HTH_DNAJC9"/>
</dbReference>
<dbReference type="SMART" id="SM00271">
    <property type="entry name" value="DnaJ"/>
    <property type="match status" value="1"/>
</dbReference>
<dbReference type="STRING" id="97972.A0A2V1E3P1"/>
<evidence type="ECO:0000313" key="4">
    <source>
        <dbReference type="Proteomes" id="UP000244855"/>
    </source>
</evidence>
<dbReference type="InterPro" id="IPR052594">
    <property type="entry name" value="J_domain-containing_protein"/>
</dbReference>
<feature type="region of interest" description="Disordered" evidence="1">
    <location>
        <begin position="214"/>
        <end position="393"/>
    </location>
</feature>
<dbReference type="GO" id="GO:0005737">
    <property type="term" value="C:cytoplasm"/>
    <property type="evidence" value="ECO:0007669"/>
    <property type="project" value="TreeGrafter"/>
</dbReference>
<keyword evidence="4" id="KW-1185">Reference proteome</keyword>
<dbReference type="GO" id="GO:0031072">
    <property type="term" value="F:heat shock protein binding"/>
    <property type="evidence" value="ECO:0007669"/>
    <property type="project" value="TreeGrafter"/>
</dbReference>
<dbReference type="PROSITE" id="PS00636">
    <property type="entry name" value="DNAJ_1"/>
    <property type="match status" value="1"/>
</dbReference>
<feature type="compositionally biased region" description="Acidic residues" evidence="1">
    <location>
        <begin position="31"/>
        <end position="44"/>
    </location>
</feature>
<dbReference type="PANTHER" id="PTHR44144">
    <property type="entry name" value="DNAJ HOMOLOG SUBFAMILY C MEMBER 9"/>
    <property type="match status" value="1"/>
</dbReference>
<evidence type="ECO:0000256" key="1">
    <source>
        <dbReference type="SAM" id="MobiDB-lite"/>
    </source>
</evidence>
<protein>
    <submittedName>
        <fullName evidence="3">DnaJ-domain-containing protein</fullName>
    </submittedName>
</protein>
<dbReference type="Pfam" id="PF23302">
    <property type="entry name" value="HTH_DNAJC9"/>
    <property type="match status" value="1"/>
</dbReference>
<dbReference type="CDD" id="cd06257">
    <property type="entry name" value="DnaJ"/>
    <property type="match status" value="1"/>
</dbReference>
<dbReference type="GO" id="GO:0005634">
    <property type="term" value="C:nucleus"/>
    <property type="evidence" value="ECO:0007669"/>
    <property type="project" value="TreeGrafter"/>
</dbReference>
<dbReference type="PRINTS" id="PR00625">
    <property type="entry name" value="JDOMAIN"/>
</dbReference>
<dbReference type="PROSITE" id="PS50076">
    <property type="entry name" value="DNAJ_2"/>
    <property type="match status" value="1"/>
</dbReference>
<accession>A0A2V1E3P1</accession>
<organism evidence="3 4">
    <name type="scientific">Periconia macrospinosa</name>
    <dbReference type="NCBI Taxonomy" id="97972"/>
    <lineage>
        <taxon>Eukaryota</taxon>
        <taxon>Fungi</taxon>
        <taxon>Dikarya</taxon>
        <taxon>Ascomycota</taxon>
        <taxon>Pezizomycotina</taxon>
        <taxon>Dothideomycetes</taxon>
        <taxon>Pleosporomycetidae</taxon>
        <taxon>Pleosporales</taxon>
        <taxon>Massarineae</taxon>
        <taxon>Periconiaceae</taxon>
        <taxon>Periconia</taxon>
    </lineage>
</organism>
<feature type="compositionally biased region" description="Acidic residues" evidence="1">
    <location>
        <begin position="353"/>
        <end position="375"/>
    </location>
</feature>